<feature type="region of interest" description="Disordered" evidence="2">
    <location>
        <begin position="1"/>
        <end position="22"/>
    </location>
</feature>
<feature type="compositionally biased region" description="Polar residues" evidence="2">
    <location>
        <begin position="569"/>
        <end position="578"/>
    </location>
</feature>
<keyword evidence="1" id="KW-0175">Coiled coil</keyword>
<comment type="caution">
    <text evidence="3">The sequence shown here is derived from an EMBL/GenBank/DDBJ whole genome shotgun (WGS) entry which is preliminary data.</text>
</comment>
<evidence type="ECO:0000313" key="4">
    <source>
        <dbReference type="Proteomes" id="UP000309038"/>
    </source>
</evidence>
<protein>
    <submittedName>
        <fullName evidence="3">Uncharacterized protein</fullName>
    </submittedName>
</protein>
<feature type="region of interest" description="Disordered" evidence="2">
    <location>
        <begin position="251"/>
        <end position="278"/>
    </location>
</feature>
<feature type="coiled-coil region" evidence="1">
    <location>
        <begin position="167"/>
        <end position="219"/>
    </location>
</feature>
<dbReference type="Proteomes" id="UP000309038">
    <property type="component" value="Unassembled WGS sequence"/>
</dbReference>
<feature type="compositionally biased region" description="Polar residues" evidence="2">
    <location>
        <begin position="1"/>
        <end position="12"/>
    </location>
</feature>
<reference evidence="3 4" key="1">
    <citation type="submission" date="2019-02" db="EMBL/GenBank/DDBJ databases">
        <title>Genome sequencing of the rare red list fungi Phlebia centrifuga.</title>
        <authorList>
            <person name="Buettner E."/>
            <person name="Kellner H."/>
        </authorList>
    </citation>
    <scope>NUCLEOTIDE SEQUENCE [LARGE SCALE GENOMIC DNA]</scope>
    <source>
        <strain evidence="3 4">DSM 108282</strain>
    </source>
</reference>
<feature type="coiled-coil region" evidence="1">
    <location>
        <begin position="338"/>
        <end position="379"/>
    </location>
</feature>
<gene>
    <name evidence="3" type="ORF">EW026_g2037</name>
</gene>
<feature type="region of interest" description="Disordered" evidence="2">
    <location>
        <begin position="600"/>
        <end position="624"/>
    </location>
</feature>
<sequence>MNWSSISGSQEASLRHPLSPGWSPPSGQLRTVFDLLPQQAKDLVALFRLSSREVTPIVAWHALGDKPSPVPIILAIGILSLVALSLPKSAHICLSTPSWIKGPFASRRLYASQAAQNHDRHKLTVENLNKMTRVCRSLQAELKERDYSLRETQSLMESTPRHLDPENGRLKAYNNKLKSDKARLKNELDDQRHTHSRQLHDSTQEKESLIRRVRSLEADKLSVAANFEGALRKLAEENVILKHKLLDQERHRAKERKVQDRRLSSAESKLEKMKEDNESLRKQLLDFQGDNNRSQQTQSQQLSVKQAEFIAGLEKVKRQLVEQQEQHIHQQEILIRQISLARNDKKAVEAQLEDARNVARSKSDDVARLQSQVVEHEDRVVEEYSSFSEDLKFMHAESHYERRMYQKRLSSAQIESSTLRQKLSDIVSDYEEQSTVLGATQSDLSQASSLNEEFYRRLEAALAQKKVADDLEHLLTEELRRRNDEYETLEISFDVLESAYRFLATECVRTEHALKDALDVQEQLREQLQVMQECIRSRAVSERDEETTSTFSSYSERSWPATPGLTRTPDASSRYTYSPTLATPPLPALCLDPIPSIDDRLTSVPSLPSPSDLFDSWPLPVGKD</sequence>
<accession>A0A4S4KPJ8</accession>
<evidence type="ECO:0000256" key="2">
    <source>
        <dbReference type="SAM" id="MobiDB-lite"/>
    </source>
</evidence>
<proteinExistence type="predicted"/>
<keyword evidence="4" id="KW-1185">Reference proteome</keyword>
<feature type="compositionally biased region" description="Low complexity" evidence="2">
    <location>
        <begin position="548"/>
        <end position="558"/>
    </location>
</feature>
<evidence type="ECO:0000313" key="3">
    <source>
        <dbReference type="EMBL" id="THH00519.1"/>
    </source>
</evidence>
<feature type="compositionally biased region" description="Low complexity" evidence="2">
    <location>
        <begin position="602"/>
        <end position="624"/>
    </location>
</feature>
<feature type="region of interest" description="Disordered" evidence="2">
    <location>
        <begin position="539"/>
        <end position="578"/>
    </location>
</feature>
<organism evidence="3 4">
    <name type="scientific">Hermanssonia centrifuga</name>
    <dbReference type="NCBI Taxonomy" id="98765"/>
    <lineage>
        <taxon>Eukaryota</taxon>
        <taxon>Fungi</taxon>
        <taxon>Dikarya</taxon>
        <taxon>Basidiomycota</taxon>
        <taxon>Agaricomycotina</taxon>
        <taxon>Agaricomycetes</taxon>
        <taxon>Polyporales</taxon>
        <taxon>Meruliaceae</taxon>
        <taxon>Hermanssonia</taxon>
    </lineage>
</organism>
<dbReference type="EMBL" id="SGPJ01000048">
    <property type="protein sequence ID" value="THH00519.1"/>
    <property type="molecule type" value="Genomic_DNA"/>
</dbReference>
<dbReference type="AlphaFoldDB" id="A0A4S4KPJ8"/>
<evidence type="ECO:0000256" key="1">
    <source>
        <dbReference type="SAM" id="Coils"/>
    </source>
</evidence>
<name>A0A4S4KPJ8_9APHY</name>